<dbReference type="Proteomes" id="UP000297407">
    <property type="component" value="Unassembled WGS sequence"/>
</dbReference>
<sequence length="395" mass="44752">MRTRNYLFAVMALLLCYGSFGQDLRIPNTPAFSILDYEPASVMRPTSAKKLSTDLLNSFDKDGNLIMNMGLEVTPYWLKSRPKLSREQYLHPDTFQTILQTLSLSAATVKDTVNGSNNLGLGLRFEIVKGALDNQFKILENQMLQLETINSMIVNAKTDDSFDTKDKAIVAIVGWLKENTNPKIDDAKITDFQQRAEDLKKNSSPDVPAFCEALATSYQDERKELAGRIIEMENKRIGFSLEAAAASKFINTTGSRSFQKAGFWVNANYYVTEKDAWTATARLMTSRGDTTSVNSDLGFSYIRLEKDFNISIESMIRWYRTEFPDLNMSGTKITRLEKSFTYRIAAQFSYTIAQDISLNLSIGKEFDDPVLKKTAFFSILGVNYSIFNRQFQKLN</sequence>
<protein>
    <recommendedName>
        <fullName evidence="3">DUF3078 domain-containing protein</fullName>
    </recommendedName>
</protein>
<evidence type="ECO:0008006" key="3">
    <source>
        <dbReference type="Google" id="ProtNLM"/>
    </source>
</evidence>
<reference evidence="1 2" key="1">
    <citation type="submission" date="2019-04" db="EMBL/GenBank/DDBJ databases">
        <title>Flavobacterium sp. strain DS2-A Genome sequencing and assembly.</title>
        <authorList>
            <person name="Kim I."/>
        </authorList>
    </citation>
    <scope>NUCLEOTIDE SEQUENCE [LARGE SCALE GENOMIC DNA]</scope>
    <source>
        <strain evidence="1 2">DS2-A</strain>
    </source>
</reference>
<keyword evidence="2" id="KW-1185">Reference proteome</keyword>
<dbReference type="AlphaFoldDB" id="A0A4Z0L9Q4"/>
<dbReference type="RefSeq" id="WP_135526092.1">
    <property type="nucleotide sequence ID" value="NZ_SRLH01000004.1"/>
</dbReference>
<organism evidence="1 2">
    <name type="scientific">Flavobacterium humi</name>
    <dbReference type="NCBI Taxonomy" id="2562683"/>
    <lineage>
        <taxon>Bacteria</taxon>
        <taxon>Pseudomonadati</taxon>
        <taxon>Bacteroidota</taxon>
        <taxon>Flavobacteriia</taxon>
        <taxon>Flavobacteriales</taxon>
        <taxon>Flavobacteriaceae</taxon>
        <taxon>Flavobacterium</taxon>
    </lineage>
</organism>
<evidence type="ECO:0000313" key="2">
    <source>
        <dbReference type="Proteomes" id="UP000297407"/>
    </source>
</evidence>
<comment type="caution">
    <text evidence="1">The sequence shown here is derived from an EMBL/GenBank/DDBJ whole genome shotgun (WGS) entry which is preliminary data.</text>
</comment>
<gene>
    <name evidence="1" type="ORF">E4635_07880</name>
</gene>
<name>A0A4Z0L9Q4_9FLAO</name>
<evidence type="ECO:0000313" key="1">
    <source>
        <dbReference type="EMBL" id="TGD57920.1"/>
    </source>
</evidence>
<accession>A0A4Z0L9Q4</accession>
<dbReference type="EMBL" id="SRLH01000004">
    <property type="protein sequence ID" value="TGD57920.1"/>
    <property type="molecule type" value="Genomic_DNA"/>
</dbReference>
<dbReference type="OrthoDB" id="623250at2"/>
<proteinExistence type="predicted"/>